<comment type="similarity">
    <text evidence="1 2">Belongs to the metallophosphoesterase superfamily. YfcE family.</text>
</comment>
<dbReference type="EMBL" id="JACXAH010000005">
    <property type="protein sequence ID" value="MBD1371819.1"/>
    <property type="molecule type" value="Genomic_DNA"/>
</dbReference>
<dbReference type="GO" id="GO:0016787">
    <property type="term" value="F:hydrolase activity"/>
    <property type="evidence" value="ECO:0007669"/>
    <property type="project" value="UniProtKB-UniRule"/>
</dbReference>
<name>A0A926RU11_9BACL</name>
<dbReference type="SUPFAM" id="SSF56300">
    <property type="entry name" value="Metallo-dependent phosphatases"/>
    <property type="match status" value="1"/>
</dbReference>
<comment type="caution">
    <text evidence="4">The sequence shown here is derived from an EMBL/GenBank/DDBJ whole genome shotgun (WGS) entry which is preliminary data.</text>
</comment>
<dbReference type="Pfam" id="PF12850">
    <property type="entry name" value="Metallophos_2"/>
    <property type="match status" value="1"/>
</dbReference>
<evidence type="ECO:0000313" key="4">
    <source>
        <dbReference type="EMBL" id="MBD1371819.1"/>
    </source>
</evidence>
<evidence type="ECO:0000256" key="2">
    <source>
        <dbReference type="RuleBase" id="RU362039"/>
    </source>
</evidence>
<keyword evidence="5" id="KW-1185">Reference proteome</keyword>
<comment type="cofactor">
    <cofactor evidence="2">
        <name>a divalent metal cation</name>
        <dbReference type="ChEBI" id="CHEBI:60240"/>
    </cofactor>
</comment>
<dbReference type="AlphaFoldDB" id="A0A926RU11"/>
<evidence type="ECO:0000256" key="1">
    <source>
        <dbReference type="ARBA" id="ARBA00008950"/>
    </source>
</evidence>
<dbReference type="InterPro" id="IPR024654">
    <property type="entry name" value="Calcineurin-like_PHP_lpxH"/>
</dbReference>
<dbReference type="Proteomes" id="UP000661691">
    <property type="component" value="Unassembled WGS sequence"/>
</dbReference>
<dbReference type="InterPro" id="IPR041802">
    <property type="entry name" value="MPP_YfcE"/>
</dbReference>
<dbReference type="RefSeq" id="WP_191138454.1">
    <property type="nucleotide sequence ID" value="NZ_JACXAG020000001.1"/>
</dbReference>
<dbReference type="InterPro" id="IPR000979">
    <property type="entry name" value="Phosphodiesterase_MJ0936/Vps29"/>
</dbReference>
<reference evidence="4" key="1">
    <citation type="submission" date="2020-09" db="EMBL/GenBank/DDBJ databases">
        <title>A novel bacterium of genus Hazenella, isolated from South China Sea.</title>
        <authorList>
            <person name="Huang H."/>
            <person name="Mo K."/>
            <person name="Hu Y."/>
        </authorList>
    </citation>
    <scope>NUCLEOTIDE SEQUENCE</scope>
    <source>
        <strain evidence="4">IB182357</strain>
    </source>
</reference>
<evidence type="ECO:0000313" key="5">
    <source>
        <dbReference type="Proteomes" id="UP000661691"/>
    </source>
</evidence>
<keyword evidence="2" id="KW-0479">Metal-binding</keyword>
<accession>A0A926RU11</accession>
<organism evidence="4 5">
    <name type="scientific">Polycladospora coralii</name>
    <dbReference type="NCBI Taxonomy" id="2771432"/>
    <lineage>
        <taxon>Bacteria</taxon>
        <taxon>Bacillati</taxon>
        <taxon>Bacillota</taxon>
        <taxon>Bacilli</taxon>
        <taxon>Bacillales</taxon>
        <taxon>Thermoactinomycetaceae</taxon>
        <taxon>Polycladospora</taxon>
    </lineage>
</organism>
<feature type="domain" description="Calcineurin-like phosphoesterase" evidence="3">
    <location>
        <begin position="1"/>
        <end position="141"/>
    </location>
</feature>
<dbReference type="EC" id="3.1.4.-" evidence="2"/>
<dbReference type="CDD" id="cd00841">
    <property type="entry name" value="MPP_YfcE"/>
    <property type="match status" value="1"/>
</dbReference>
<sequence length="174" mass="19581">MRILVLSDSHGQRDQVLKIMENVGADHVIHCGDVCTDGEEFEDTPITVVKGNCDWSPFPEETIWEAEPLRILVTHGHDYQVKRTPIPLSYRCEEVGAQIACFGHSHFPFCEKIGDVLLINPGSISKPRGFSHSTYVVLNVNGNQAQVDYFGLDHRPFPDLNRSVSLLLDRNLKL</sequence>
<dbReference type="InterPro" id="IPR029052">
    <property type="entry name" value="Metallo-depent_PP-like"/>
</dbReference>
<dbReference type="Gene3D" id="3.60.21.10">
    <property type="match status" value="1"/>
</dbReference>
<evidence type="ECO:0000259" key="3">
    <source>
        <dbReference type="Pfam" id="PF12850"/>
    </source>
</evidence>
<dbReference type="GO" id="GO:0046872">
    <property type="term" value="F:metal ion binding"/>
    <property type="evidence" value="ECO:0007669"/>
    <property type="project" value="UniProtKB-KW"/>
</dbReference>
<gene>
    <name evidence="4" type="ORF">IC620_05535</name>
</gene>
<proteinExistence type="inferred from homology"/>
<dbReference type="NCBIfam" id="TIGR00040">
    <property type="entry name" value="yfcE"/>
    <property type="match status" value="1"/>
</dbReference>
<dbReference type="PANTHER" id="PTHR11124">
    <property type="entry name" value="VACUOLAR SORTING PROTEIN VPS29"/>
    <property type="match status" value="1"/>
</dbReference>
<protein>
    <recommendedName>
        <fullName evidence="2">Phosphoesterase</fullName>
        <ecNumber evidence="2">3.1.4.-</ecNumber>
    </recommendedName>
</protein>